<accession>A0A454CWF4</accession>
<evidence type="ECO:0000313" key="2">
    <source>
        <dbReference type="Proteomes" id="UP000008367"/>
    </source>
</evidence>
<evidence type="ECO:0000313" key="1">
    <source>
        <dbReference type="EMBL" id="EKM30747.1"/>
    </source>
</evidence>
<dbReference type="EMBL" id="AJSR01001505">
    <property type="protein sequence ID" value="EKM30747.1"/>
    <property type="molecule type" value="Genomic_DNA"/>
</dbReference>
<comment type="caution">
    <text evidence="1">The sequence shown here is derived from an EMBL/GenBank/DDBJ whole genome shotgun (WGS) entry which is preliminary data.</text>
</comment>
<organism evidence="1 2">
    <name type="scientific">Vibrio harveyi</name>
    <name type="common">Beneckea harveyi</name>
    <dbReference type="NCBI Taxonomy" id="669"/>
    <lineage>
        <taxon>Bacteria</taxon>
        <taxon>Pseudomonadati</taxon>
        <taxon>Pseudomonadota</taxon>
        <taxon>Gammaproteobacteria</taxon>
        <taxon>Vibrionales</taxon>
        <taxon>Vibrionaceae</taxon>
        <taxon>Vibrio</taxon>
    </lineage>
</organism>
<name>A0A454CWF4_VIBHA</name>
<dbReference type="AlphaFoldDB" id="A0A454CWF4"/>
<gene>
    <name evidence="1" type="ORF">VCHENC02_3544</name>
</gene>
<proteinExistence type="predicted"/>
<sequence>MHFLDIGHNHENKYALHPEWLLVNALCNYSCFVTFQLIN</sequence>
<feature type="non-terminal residue" evidence="1">
    <location>
        <position position="39"/>
    </location>
</feature>
<dbReference type="Proteomes" id="UP000008367">
    <property type="component" value="Unassembled WGS sequence"/>
</dbReference>
<protein>
    <submittedName>
        <fullName evidence="1">Uncharacterized protein</fullName>
    </submittedName>
</protein>
<reference evidence="1 2" key="1">
    <citation type="submission" date="2012-10" db="EMBL/GenBank/DDBJ databases">
        <title>Genome sequence of Vibrio Cholerae HENC-02.</title>
        <authorList>
            <person name="Eppinger M."/>
            <person name="Hasan N.A."/>
            <person name="Sengamalay N."/>
            <person name="Hine E."/>
            <person name="Su Q."/>
            <person name="Daugherty S.C."/>
            <person name="Young S."/>
            <person name="Sadzewicz L."/>
            <person name="Tallon L."/>
            <person name="Cebula T.A."/>
            <person name="Ravel J."/>
            <person name="Colwell R.R."/>
        </authorList>
    </citation>
    <scope>NUCLEOTIDE SEQUENCE [LARGE SCALE GENOMIC DNA]</scope>
    <source>
        <strain evidence="1 2">HENC-02</strain>
    </source>
</reference>